<evidence type="ECO:0000313" key="3">
    <source>
        <dbReference type="Proteomes" id="UP000266298"/>
    </source>
</evidence>
<protein>
    <submittedName>
        <fullName evidence="2">Uncharacterized protein</fullName>
    </submittedName>
</protein>
<feature type="signal peptide" evidence="1">
    <location>
        <begin position="1"/>
        <end position="21"/>
    </location>
</feature>
<gene>
    <name evidence="2" type="ORF">DZF96_00070</name>
</gene>
<name>A0A399NZH2_9MICO</name>
<keyword evidence="1" id="KW-0732">Signal</keyword>
<dbReference type="Proteomes" id="UP000266298">
    <property type="component" value="Unassembled WGS sequence"/>
</dbReference>
<proteinExistence type="predicted"/>
<evidence type="ECO:0000256" key="1">
    <source>
        <dbReference type="SAM" id="SignalP"/>
    </source>
</evidence>
<feature type="chain" id="PRO_5038676369" evidence="1">
    <location>
        <begin position="22"/>
        <end position="238"/>
    </location>
</feature>
<organism evidence="2 3">
    <name type="scientific">Clavibacter michiganensis</name>
    <dbReference type="NCBI Taxonomy" id="28447"/>
    <lineage>
        <taxon>Bacteria</taxon>
        <taxon>Bacillati</taxon>
        <taxon>Actinomycetota</taxon>
        <taxon>Actinomycetes</taxon>
        <taxon>Micrococcales</taxon>
        <taxon>Microbacteriaceae</taxon>
        <taxon>Clavibacter</taxon>
    </lineage>
</organism>
<evidence type="ECO:0000313" key="2">
    <source>
        <dbReference type="EMBL" id="RII99118.1"/>
    </source>
</evidence>
<reference evidence="2 3" key="1">
    <citation type="submission" date="2018-08" db="EMBL/GenBank/DDBJ databases">
        <title>Genome Sequence of Clavibacter michiganensis Subspecies type strains, and the Atypical Peach-Colored Strains Isolated from Tomato.</title>
        <authorList>
            <person name="Osdaghi E."/>
            <person name="Portier P."/>
            <person name="Briand M."/>
            <person name="Jacques M.-A."/>
        </authorList>
    </citation>
    <scope>NUCLEOTIDE SEQUENCE [LARGE SCALE GENOMIC DNA]</scope>
    <source>
        <strain evidence="2 3">CFBP 7493</strain>
    </source>
</reference>
<comment type="caution">
    <text evidence="2">The sequence shown here is derived from an EMBL/GenBank/DDBJ whole genome shotgun (WGS) entry which is preliminary data.</text>
</comment>
<dbReference type="AlphaFoldDB" id="A0A399NZH2"/>
<accession>A0A399NZH2</accession>
<dbReference type="EMBL" id="QWEC01000001">
    <property type="protein sequence ID" value="RII99118.1"/>
    <property type="molecule type" value="Genomic_DNA"/>
</dbReference>
<sequence length="238" mass="24613">MRRHAASSVVCAVHASGPLWAVDGAPLIVPPGQDARRAVLEAASRAAGDLAPYRVTVIDGDRVTRVAVGADGRSVADGADAPLWAGPGEVDTSGWTEAVGSLVALGCHPAAGTTSWAQLLGLREAMADTPVNPEDRVLLVCRSVPAGLAQAKYAIWDLGRRRVAAVLVVADAPGRPVPAARRELKVVAGAAPVIFAPWVPALRGETEISPEVEARVARVTRQVSRALIEVGGAEGTER</sequence>